<evidence type="ECO:0000256" key="2">
    <source>
        <dbReference type="HAMAP-Rule" id="MF_00163"/>
    </source>
</evidence>
<dbReference type="PIRSF" id="PIRSF004749">
    <property type="entry name" value="Pep_def"/>
    <property type="match status" value="1"/>
</dbReference>
<organism evidence="3 4">
    <name type="scientific">candidate division WS6 bacterium 36_33</name>
    <dbReference type="NCBI Taxonomy" id="1641388"/>
    <lineage>
        <taxon>Bacteria</taxon>
        <taxon>Candidatus Dojkabacteria</taxon>
    </lineage>
</organism>
<dbReference type="GO" id="GO:0006412">
    <property type="term" value="P:translation"/>
    <property type="evidence" value="ECO:0007669"/>
    <property type="project" value="UniProtKB-UniRule"/>
</dbReference>
<feature type="binding site" evidence="2">
    <location>
        <position position="105"/>
    </location>
    <ligand>
        <name>Fe cation</name>
        <dbReference type="ChEBI" id="CHEBI:24875"/>
    </ligand>
</feature>
<dbReference type="PANTHER" id="PTHR10458">
    <property type="entry name" value="PEPTIDE DEFORMYLASE"/>
    <property type="match status" value="1"/>
</dbReference>
<evidence type="ECO:0000313" key="4">
    <source>
        <dbReference type="Proteomes" id="UP000053469"/>
    </source>
</evidence>
<gene>
    <name evidence="2" type="primary">def</name>
    <name evidence="3" type="ORF">XD87_0318</name>
</gene>
<feature type="active site" evidence="2">
    <location>
        <position position="148"/>
    </location>
</feature>
<proteinExistence type="inferred from homology"/>
<dbReference type="GO" id="GO:0046872">
    <property type="term" value="F:metal ion binding"/>
    <property type="evidence" value="ECO:0007669"/>
    <property type="project" value="UniProtKB-KW"/>
</dbReference>
<dbReference type="NCBIfam" id="TIGR00079">
    <property type="entry name" value="pept_deformyl"/>
    <property type="match status" value="1"/>
</dbReference>
<feature type="binding site" evidence="2">
    <location>
        <position position="147"/>
    </location>
    <ligand>
        <name>Fe cation</name>
        <dbReference type="ChEBI" id="CHEBI:24875"/>
    </ligand>
</feature>
<sequence>MSKQLKIYTIEDKEEEKILRKKSSPVKEQQFKDPKFQEFLEDLLYTALHSEEQDNVPAGGIAAPQVGRNIRVFYALNYDTDKWQLFINPEITPIGFSKTSTIEGCLSVPNIEGEVLRYKKVKIKYQDKDGKWKTKKFKDINAIAVQHELDHLEGVLFIDKMEK</sequence>
<feature type="binding site" evidence="2">
    <location>
        <position position="151"/>
    </location>
    <ligand>
        <name>Fe cation</name>
        <dbReference type="ChEBI" id="CHEBI:24875"/>
    </ligand>
</feature>
<dbReference type="Proteomes" id="UP000053469">
    <property type="component" value="Unassembled WGS sequence"/>
</dbReference>
<dbReference type="AlphaFoldDB" id="A0A124FU13"/>
<keyword evidence="2" id="KW-0408">Iron</keyword>
<reference evidence="4" key="1">
    <citation type="journal article" date="2015" name="MBio">
        <title>Genome-Resolved Metagenomic Analysis Reveals Roles for Candidate Phyla and Other Microbial Community Members in Biogeochemical Transformations in Oil Reservoirs.</title>
        <authorList>
            <person name="Hu P."/>
            <person name="Tom L."/>
            <person name="Singh A."/>
            <person name="Thomas B.C."/>
            <person name="Baker B.J."/>
            <person name="Piceno Y.M."/>
            <person name="Andersen G.L."/>
            <person name="Banfield J.F."/>
        </authorList>
    </citation>
    <scope>NUCLEOTIDE SEQUENCE [LARGE SCALE GENOMIC DNA]</scope>
</reference>
<dbReference type="Gene3D" id="3.90.45.10">
    <property type="entry name" value="Peptide deformylase"/>
    <property type="match status" value="1"/>
</dbReference>
<dbReference type="GO" id="GO:0042586">
    <property type="term" value="F:peptide deformylase activity"/>
    <property type="evidence" value="ECO:0007669"/>
    <property type="project" value="UniProtKB-UniRule"/>
</dbReference>
<evidence type="ECO:0000256" key="1">
    <source>
        <dbReference type="ARBA" id="ARBA00010759"/>
    </source>
</evidence>
<comment type="catalytic activity">
    <reaction evidence="2">
        <text>N-terminal N-formyl-L-methionyl-[peptide] + H2O = N-terminal L-methionyl-[peptide] + formate</text>
        <dbReference type="Rhea" id="RHEA:24420"/>
        <dbReference type="Rhea" id="RHEA-COMP:10639"/>
        <dbReference type="Rhea" id="RHEA-COMP:10640"/>
        <dbReference type="ChEBI" id="CHEBI:15377"/>
        <dbReference type="ChEBI" id="CHEBI:15740"/>
        <dbReference type="ChEBI" id="CHEBI:49298"/>
        <dbReference type="ChEBI" id="CHEBI:64731"/>
        <dbReference type="EC" id="3.5.1.88"/>
    </reaction>
</comment>
<dbReference type="PATRIC" id="fig|1641388.3.peg.300"/>
<dbReference type="HAMAP" id="MF_00163">
    <property type="entry name" value="Pep_deformylase"/>
    <property type="match status" value="1"/>
</dbReference>
<dbReference type="InterPro" id="IPR036821">
    <property type="entry name" value="Peptide_deformylase_sf"/>
</dbReference>
<keyword evidence="2" id="KW-0378">Hydrolase</keyword>
<comment type="similarity">
    <text evidence="1 2">Belongs to the polypeptide deformylase family.</text>
</comment>
<keyword evidence="2" id="KW-0479">Metal-binding</keyword>
<dbReference type="CDD" id="cd00487">
    <property type="entry name" value="Pep_deformylase"/>
    <property type="match status" value="1"/>
</dbReference>
<comment type="caution">
    <text evidence="3">The sequence shown here is derived from an EMBL/GenBank/DDBJ whole genome shotgun (WGS) entry which is preliminary data.</text>
</comment>
<comment type="function">
    <text evidence="2">Removes the formyl group from the N-terminal Met of newly synthesized proteins. Requires at least a dipeptide for an efficient rate of reaction. N-terminal L-methionine is a prerequisite for activity but the enzyme has broad specificity at other positions.</text>
</comment>
<dbReference type="EC" id="3.5.1.88" evidence="2"/>
<dbReference type="PRINTS" id="PR01576">
    <property type="entry name" value="PDEFORMYLASE"/>
</dbReference>
<protein>
    <recommendedName>
        <fullName evidence="2">Peptide deformylase</fullName>
        <shortName evidence="2">PDF</shortName>
        <ecNumber evidence="2">3.5.1.88</ecNumber>
    </recommendedName>
    <alternativeName>
        <fullName evidence="2">Polypeptide deformylase</fullName>
    </alternativeName>
</protein>
<accession>A0A124FU13</accession>
<name>A0A124FU13_9BACT</name>
<dbReference type="Pfam" id="PF01327">
    <property type="entry name" value="Pep_deformylase"/>
    <property type="match status" value="1"/>
</dbReference>
<comment type="cofactor">
    <cofactor evidence="2">
        <name>Fe(2+)</name>
        <dbReference type="ChEBI" id="CHEBI:29033"/>
    </cofactor>
    <text evidence="2">Binds 1 Fe(2+) ion.</text>
</comment>
<dbReference type="InterPro" id="IPR023635">
    <property type="entry name" value="Peptide_deformylase"/>
</dbReference>
<dbReference type="EMBL" id="LGGI01000039">
    <property type="protein sequence ID" value="KUK67120.1"/>
    <property type="molecule type" value="Genomic_DNA"/>
</dbReference>
<keyword evidence="2" id="KW-0648">Protein biosynthesis</keyword>
<dbReference type="SUPFAM" id="SSF56420">
    <property type="entry name" value="Peptide deformylase"/>
    <property type="match status" value="1"/>
</dbReference>
<evidence type="ECO:0000313" key="3">
    <source>
        <dbReference type="EMBL" id="KUK67120.1"/>
    </source>
</evidence>
<dbReference type="PANTHER" id="PTHR10458:SF22">
    <property type="entry name" value="PEPTIDE DEFORMYLASE"/>
    <property type="match status" value="1"/>
</dbReference>